<sequence>MLNQHWVLLGAAFGLIGSVRYATSTAVGEARPNLVTWTLWATAPLIAFAAQLDAGVGLPAVMTLSAGVGPTIVLITALSTRHHYTDLRRSDRTCAALAVIALVVWWGMGDAPIAVVVAVAADALAAAPTVVKAWKLPRTENVLFYLLIGVGAVITLLTITDWHPTTWIFVAYQITVCTVVIGVVTTRRRVVI</sequence>
<proteinExistence type="predicted"/>
<keyword evidence="1" id="KW-0812">Transmembrane</keyword>
<reference evidence="2 3" key="1">
    <citation type="submission" date="2017-01" db="EMBL/GenBank/DDBJ databases">
        <authorList>
            <person name="Mah S.A."/>
            <person name="Swanson W.J."/>
            <person name="Moy G.W."/>
            <person name="Vacquier V.D."/>
        </authorList>
    </citation>
    <scope>NUCLEOTIDE SEQUENCE [LARGE SCALE GENOMIC DNA]</scope>
    <source>
        <strain evidence="2 3">CPCC 203464</strain>
    </source>
</reference>
<dbReference type="EMBL" id="FTNT01000012">
    <property type="protein sequence ID" value="SIS20352.1"/>
    <property type="molecule type" value="Genomic_DNA"/>
</dbReference>
<keyword evidence="1" id="KW-0472">Membrane</keyword>
<dbReference type="STRING" id="1344003.SAMN05445060_3592"/>
<name>A0A1N7H6A9_9NOCA</name>
<protein>
    <submittedName>
        <fullName evidence="2">Uncharacterized protein</fullName>
    </submittedName>
</protein>
<feature type="transmembrane region" description="Helical" evidence="1">
    <location>
        <begin position="6"/>
        <end position="22"/>
    </location>
</feature>
<feature type="transmembrane region" description="Helical" evidence="1">
    <location>
        <begin position="166"/>
        <end position="186"/>
    </location>
</feature>
<dbReference type="RefSeq" id="WP_076482355.1">
    <property type="nucleotide sequence ID" value="NZ_FTNT01000012.1"/>
</dbReference>
<evidence type="ECO:0000313" key="3">
    <source>
        <dbReference type="Proteomes" id="UP000186218"/>
    </source>
</evidence>
<dbReference type="OrthoDB" id="2242787at2"/>
<evidence type="ECO:0000313" key="2">
    <source>
        <dbReference type="EMBL" id="SIS20352.1"/>
    </source>
</evidence>
<gene>
    <name evidence="2" type="ORF">SAMN05445060_3592</name>
</gene>
<evidence type="ECO:0000256" key="1">
    <source>
        <dbReference type="SAM" id="Phobius"/>
    </source>
</evidence>
<organism evidence="2 3">
    <name type="scientific">Williamsia sterculiae</name>
    <dbReference type="NCBI Taxonomy" id="1344003"/>
    <lineage>
        <taxon>Bacteria</taxon>
        <taxon>Bacillati</taxon>
        <taxon>Actinomycetota</taxon>
        <taxon>Actinomycetes</taxon>
        <taxon>Mycobacteriales</taxon>
        <taxon>Nocardiaceae</taxon>
        <taxon>Williamsia</taxon>
    </lineage>
</organism>
<feature type="transmembrane region" description="Helical" evidence="1">
    <location>
        <begin position="34"/>
        <end position="52"/>
    </location>
</feature>
<keyword evidence="1" id="KW-1133">Transmembrane helix</keyword>
<dbReference type="Proteomes" id="UP000186218">
    <property type="component" value="Unassembled WGS sequence"/>
</dbReference>
<dbReference type="AlphaFoldDB" id="A0A1N7H6A9"/>
<accession>A0A1N7H6A9</accession>
<feature type="transmembrane region" description="Helical" evidence="1">
    <location>
        <begin position="58"/>
        <end position="78"/>
    </location>
</feature>
<feature type="transmembrane region" description="Helical" evidence="1">
    <location>
        <begin position="143"/>
        <end position="160"/>
    </location>
</feature>
<keyword evidence="3" id="KW-1185">Reference proteome</keyword>